<dbReference type="PROSITE" id="PS01018">
    <property type="entry name" value="STEROL_REDUCT_2"/>
    <property type="match status" value="1"/>
</dbReference>
<keyword evidence="12 16" id="KW-1207">Sterol metabolism</keyword>
<sequence length="435" mass="50244">MSQLNPKTTHKEFGGLSGVLLITFGLPTLLIVFHQLINENYQTNLIADFDLDKILTFKRPLLEIVTDGKIWTFYLIWFVSLAILDVTLPGYYKNGVELRDGSKLNYLINGISIVSFLVILLASRFIITDGQLPELRFLYSNVLEFTIISILFSFIFSIFVYIYSFIPLIKPNKFNTKERILAAGGNTGNTIYDWFIGRELNPRIGPLDIKLFCELRPGMLLWLLLNISALHHQWLELGYVTDSMILINMLQAIYVFDGVLNEDGCLTMMDITTDGFGFMLCFGDLSLVPFSYSIQSRYLSLNNVELGLPLSIFILGLGVVGFYIFKASNNEKSNFRQGKLPNLKYIKTERGTNLLVDSWWKVSQHPNYFGDWIYSLTWCLSTGFANPINYYYSIYFGALLLHRQKRDELKCQEKYGKDWEKYEKEVPYKIVPYIY</sequence>
<feature type="transmembrane region" description="Helical" evidence="16">
    <location>
        <begin position="237"/>
        <end position="256"/>
    </location>
</feature>
<dbReference type="InterPro" id="IPR001171">
    <property type="entry name" value="ERG24_DHCR-like"/>
</dbReference>
<organism evidence="17 18">
    <name type="scientific">Wickerhamomyces mucosus</name>
    <dbReference type="NCBI Taxonomy" id="1378264"/>
    <lineage>
        <taxon>Eukaryota</taxon>
        <taxon>Fungi</taxon>
        <taxon>Dikarya</taxon>
        <taxon>Ascomycota</taxon>
        <taxon>Saccharomycotina</taxon>
        <taxon>Saccharomycetes</taxon>
        <taxon>Phaffomycetales</taxon>
        <taxon>Wickerhamomycetaceae</taxon>
        <taxon>Wickerhamomyces</taxon>
    </lineage>
</organism>
<keyword evidence="4 16" id="KW-0812">Transmembrane</keyword>
<keyword evidence="5" id="KW-0521">NADP</keyword>
<feature type="transmembrane region" description="Helical" evidence="16">
    <location>
        <begin position="147"/>
        <end position="169"/>
    </location>
</feature>
<comment type="caution">
    <text evidence="17">The sequence shown here is derived from an EMBL/GenBank/DDBJ whole genome shotgun (WGS) entry which is preliminary data.</text>
</comment>
<dbReference type="EMBL" id="JAEUBF010001547">
    <property type="protein sequence ID" value="KAH3663426.1"/>
    <property type="molecule type" value="Genomic_DNA"/>
</dbReference>
<evidence type="ECO:0000256" key="9">
    <source>
        <dbReference type="ARBA" id="ARBA00023011"/>
    </source>
</evidence>
<dbReference type="InterPro" id="IPR018083">
    <property type="entry name" value="Sterol_reductase_CS"/>
</dbReference>
<evidence type="ECO:0000256" key="14">
    <source>
        <dbReference type="ARBA" id="ARBA00052254"/>
    </source>
</evidence>
<evidence type="ECO:0000256" key="2">
    <source>
        <dbReference type="ARBA" id="ARBA00005402"/>
    </source>
</evidence>
<feature type="transmembrane region" description="Helical" evidence="16">
    <location>
        <begin position="12"/>
        <end position="37"/>
    </location>
</feature>
<keyword evidence="9 16" id="KW-0756">Sterol biosynthesis</keyword>
<comment type="subcellular location">
    <subcellularLocation>
        <location evidence="1">Membrane</location>
        <topology evidence="1">Multi-pass membrane protein</topology>
    </subcellularLocation>
</comment>
<dbReference type="AlphaFoldDB" id="A0A9P8T345"/>
<dbReference type="GO" id="GO:0050613">
    <property type="term" value="F:Delta14-sterol reductase activity"/>
    <property type="evidence" value="ECO:0007669"/>
    <property type="project" value="UniProtKB-EC"/>
</dbReference>
<evidence type="ECO:0000313" key="17">
    <source>
        <dbReference type="EMBL" id="KAH3663426.1"/>
    </source>
</evidence>
<feature type="transmembrane region" description="Helical" evidence="16">
    <location>
        <begin position="276"/>
        <end position="294"/>
    </location>
</feature>
<dbReference type="GO" id="GO:0005789">
    <property type="term" value="C:endoplasmic reticulum membrane"/>
    <property type="evidence" value="ECO:0007669"/>
    <property type="project" value="TreeGrafter"/>
</dbReference>
<evidence type="ECO:0000256" key="3">
    <source>
        <dbReference type="ARBA" id="ARBA00022516"/>
    </source>
</evidence>
<dbReference type="PANTHER" id="PTHR21257:SF52">
    <property type="entry name" value="DELTA(14)-STEROL REDUCTASE TM7SF2"/>
    <property type="match status" value="1"/>
</dbReference>
<evidence type="ECO:0000313" key="18">
    <source>
        <dbReference type="Proteomes" id="UP000769528"/>
    </source>
</evidence>
<keyword evidence="6 16" id="KW-0752">Steroid biosynthesis</keyword>
<evidence type="ECO:0000256" key="7">
    <source>
        <dbReference type="ARBA" id="ARBA00022989"/>
    </source>
</evidence>
<evidence type="ECO:0000256" key="1">
    <source>
        <dbReference type="ARBA" id="ARBA00004141"/>
    </source>
</evidence>
<gene>
    <name evidence="17" type="ORF">WICMUC_005952</name>
</gene>
<keyword evidence="3 16" id="KW-0444">Lipid biosynthesis</keyword>
<comment type="catalytic activity">
    <reaction evidence="14">
        <text>4,4-dimethyl-5alpha-cholesta-8,24-dien-3beta-ol + NADP(+) = 4,4-dimethyl-5alpha-cholesta-8,14,24-trien-3beta-ol + NADPH + H(+)</text>
        <dbReference type="Rhea" id="RHEA:18561"/>
        <dbReference type="ChEBI" id="CHEBI:15378"/>
        <dbReference type="ChEBI" id="CHEBI:17813"/>
        <dbReference type="ChEBI" id="CHEBI:18364"/>
        <dbReference type="ChEBI" id="CHEBI:57783"/>
        <dbReference type="ChEBI" id="CHEBI:58349"/>
        <dbReference type="EC" id="1.3.1.70"/>
    </reaction>
    <physiologicalReaction direction="right-to-left" evidence="14">
        <dbReference type="Rhea" id="RHEA:18563"/>
    </physiologicalReaction>
</comment>
<reference evidence="17" key="2">
    <citation type="submission" date="2021-01" db="EMBL/GenBank/DDBJ databases">
        <authorList>
            <person name="Schikora-Tamarit M.A."/>
        </authorList>
    </citation>
    <scope>NUCLEOTIDE SEQUENCE</scope>
    <source>
        <strain evidence="17">CBS6341</strain>
    </source>
</reference>
<evidence type="ECO:0000256" key="12">
    <source>
        <dbReference type="ARBA" id="ARBA00023166"/>
    </source>
</evidence>
<comment type="pathway">
    <text evidence="15">Steroid biosynthesis; zymosterol biosynthesis; zymosterol from lanosterol: step 2/6.</text>
</comment>
<keyword evidence="18" id="KW-1185">Reference proteome</keyword>
<keyword evidence="10 16" id="KW-0443">Lipid metabolism</keyword>
<dbReference type="PROSITE" id="PS01017">
    <property type="entry name" value="STEROL_REDUCT_1"/>
    <property type="match status" value="1"/>
</dbReference>
<evidence type="ECO:0000256" key="8">
    <source>
        <dbReference type="ARBA" id="ARBA00023002"/>
    </source>
</evidence>
<name>A0A9P8T345_9ASCO</name>
<protein>
    <recommendedName>
        <fullName evidence="16">Delta(14)-sterol reductase</fullName>
    </recommendedName>
    <alternativeName>
        <fullName evidence="16">C-14 sterol reductase</fullName>
    </alternativeName>
    <alternativeName>
        <fullName evidence="16">Sterol C14-reductase</fullName>
    </alternativeName>
</protein>
<dbReference type="Pfam" id="PF01222">
    <property type="entry name" value="ERG4_ERG24"/>
    <property type="match status" value="1"/>
</dbReference>
<evidence type="ECO:0000256" key="4">
    <source>
        <dbReference type="ARBA" id="ARBA00022692"/>
    </source>
</evidence>
<evidence type="ECO:0000256" key="13">
    <source>
        <dbReference type="ARBA" id="ARBA00023221"/>
    </source>
</evidence>
<keyword evidence="13 16" id="KW-0753">Steroid metabolism</keyword>
<dbReference type="OrthoDB" id="10262235at2759"/>
<keyword evidence="7 16" id="KW-1133">Transmembrane helix</keyword>
<comment type="similarity">
    <text evidence="2 16">Belongs to the ERG4/ERG24 family.</text>
</comment>
<feature type="transmembrane region" description="Helical" evidence="16">
    <location>
        <begin position="71"/>
        <end position="92"/>
    </location>
</feature>
<evidence type="ECO:0000256" key="5">
    <source>
        <dbReference type="ARBA" id="ARBA00022857"/>
    </source>
</evidence>
<dbReference type="FunFam" id="1.20.120.1630:FF:000009">
    <property type="entry name" value="C-14 sterol reductase"/>
    <property type="match status" value="1"/>
</dbReference>
<feature type="transmembrane region" description="Helical" evidence="16">
    <location>
        <begin position="104"/>
        <end position="127"/>
    </location>
</feature>
<dbReference type="Proteomes" id="UP000769528">
    <property type="component" value="Unassembled WGS sequence"/>
</dbReference>
<keyword evidence="11 16" id="KW-0472">Membrane</keyword>
<feature type="transmembrane region" description="Helical" evidence="16">
    <location>
        <begin position="306"/>
        <end position="325"/>
    </location>
</feature>
<accession>A0A9P8T345</accession>
<proteinExistence type="inferred from homology"/>
<evidence type="ECO:0000256" key="11">
    <source>
        <dbReference type="ARBA" id="ARBA00023136"/>
    </source>
</evidence>
<dbReference type="PANTHER" id="PTHR21257">
    <property type="entry name" value="DELTA(14)-STEROL REDUCTASE"/>
    <property type="match status" value="1"/>
</dbReference>
<dbReference type="Gene3D" id="1.20.120.1630">
    <property type="match status" value="1"/>
</dbReference>
<dbReference type="GO" id="GO:0006696">
    <property type="term" value="P:ergosterol biosynthetic process"/>
    <property type="evidence" value="ECO:0007669"/>
    <property type="project" value="TreeGrafter"/>
</dbReference>
<evidence type="ECO:0000256" key="15">
    <source>
        <dbReference type="ARBA" id="ARBA00060638"/>
    </source>
</evidence>
<keyword evidence="8 16" id="KW-0560">Oxidoreductase</keyword>
<evidence type="ECO:0000256" key="10">
    <source>
        <dbReference type="ARBA" id="ARBA00023098"/>
    </source>
</evidence>
<evidence type="ECO:0000256" key="16">
    <source>
        <dbReference type="RuleBase" id="RU369120"/>
    </source>
</evidence>
<reference evidence="17" key="1">
    <citation type="journal article" date="2021" name="Open Biol.">
        <title>Shared evolutionary footprints suggest mitochondrial oxidative damage underlies multiple complex I losses in fungi.</title>
        <authorList>
            <person name="Schikora-Tamarit M.A."/>
            <person name="Marcet-Houben M."/>
            <person name="Nosek J."/>
            <person name="Gabaldon T."/>
        </authorList>
    </citation>
    <scope>NUCLEOTIDE SEQUENCE</scope>
    <source>
        <strain evidence="17">CBS6341</strain>
    </source>
</reference>
<evidence type="ECO:0000256" key="6">
    <source>
        <dbReference type="ARBA" id="ARBA00022955"/>
    </source>
</evidence>